<evidence type="ECO:0000313" key="1">
    <source>
        <dbReference type="EMBL" id="KUG20585.1"/>
    </source>
</evidence>
<organism evidence="1">
    <name type="scientific">hydrocarbon metagenome</name>
    <dbReference type="NCBI Taxonomy" id="938273"/>
    <lineage>
        <taxon>unclassified sequences</taxon>
        <taxon>metagenomes</taxon>
        <taxon>ecological metagenomes</taxon>
    </lineage>
</organism>
<gene>
    <name evidence="1" type="ORF">ASZ90_009679</name>
</gene>
<comment type="caution">
    <text evidence="1">The sequence shown here is derived from an EMBL/GenBank/DDBJ whole genome shotgun (WGS) entry which is preliminary data.</text>
</comment>
<name>A0A0W8FIA6_9ZZZZ</name>
<sequence>MDFTEGGVGTKIRILQNFSKKAANPPDITPAALEITVEKTDVLAVDEILTFASLHGNFVCISDRILHQFQIIIDRQTRLEILKDALLQVAYLERDESGSSAIVPYAIEDLVEALERLQQSILEGRETAAIEKEIAALLVRED</sequence>
<proteinExistence type="predicted"/>
<reference evidence="1" key="1">
    <citation type="journal article" date="2015" name="Proc. Natl. Acad. Sci. U.S.A.">
        <title>Networks of energetic and metabolic interactions define dynamics in microbial communities.</title>
        <authorList>
            <person name="Embree M."/>
            <person name="Liu J.K."/>
            <person name="Al-Bassam M.M."/>
            <person name="Zengler K."/>
        </authorList>
    </citation>
    <scope>NUCLEOTIDE SEQUENCE</scope>
</reference>
<protein>
    <submittedName>
        <fullName evidence="1">Uncharacterized protein</fullName>
    </submittedName>
</protein>
<dbReference type="EMBL" id="LNQE01001171">
    <property type="protein sequence ID" value="KUG20585.1"/>
    <property type="molecule type" value="Genomic_DNA"/>
</dbReference>
<accession>A0A0W8FIA6</accession>
<dbReference type="AlphaFoldDB" id="A0A0W8FIA6"/>